<dbReference type="Gene3D" id="1.10.506.10">
    <property type="entry name" value="GTPase Activation - p120gap, domain 1"/>
    <property type="match status" value="2"/>
</dbReference>
<reference evidence="8" key="2">
    <citation type="submission" date="2025-08" db="UniProtKB">
        <authorList>
            <consortium name="Ensembl"/>
        </authorList>
    </citation>
    <scope>IDENTIFICATION</scope>
</reference>
<keyword evidence="9" id="KW-1185">Reference proteome</keyword>
<dbReference type="SUPFAM" id="SSF50729">
    <property type="entry name" value="PH domain-like"/>
    <property type="match status" value="1"/>
</dbReference>
<dbReference type="InterPro" id="IPR008936">
    <property type="entry name" value="Rho_GTPase_activation_prot"/>
</dbReference>
<keyword evidence="2" id="KW-0597">Phosphoprotein</keyword>
<dbReference type="Gene3D" id="2.60.40.150">
    <property type="entry name" value="C2 domain"/>
    <property type="match status" value="1"/>
</dbReference>
<dbReference type="InterPro" id="IPR039360">
    <property type="entry name" value="Ras_GTPase"/>
</dbReference>
<dbReference type="FunFam" id="2.60.40.150:FF:000010">
    <property type="entry name" value="Ras GTPase-activating protein nGAP isoform 2"/>
    <property type="match status" value="1"/>
</dbReference>
<evidence type="ECO:0000259" key="7">
    <source>
        <dbReference type="PROSITE" id="PS50018"/>
    </source>
</evidence>
<sequence>GPQGLELPNPALKEEDTVIPACNTRCPLRHRMARGHSYEERSVWNPKYCVVADCQMLLLNEEEVVRQRRSASSRGHLLRRTISVPVETQFPEFHSQLSTESGELPEDTHISVTLSYDCLSLHQGFLSRRLKGSIKRTKSQPKLDRNSSFRHILPGFRSVDNDRSHLMPRLKESRSHESLLSPSSAVEALDLSMEDEVIIKPVHSSILGQDYCFEVTTSTGSKCFSCRSAAERDKWMENLRRAVQPNKDNSRRVENMLRLWIIEAKDLPAKKKYYCELCLDDSLYARTTCKLKTDNVFWGEHFEFSNLPAVKTITAHLYKDTDKKKKKDKNNYIGLINIPVAAVTGRQFVEKWYPVSTPNPPKGKTSGPMIRIKARYQSMNILPMEMYKEFAEYTTNNYMLLCSVLEPGISVKNKEEMACALVHILQSTGKAKDFLTDLMMSEVDRCGENEHLIFRENTLATKAIEEYLKLVGQKYLHDALGEFIKALYESDENCEVDPSKCSSGDLPEHQSNLRMCCELAFCKIINSYCVFPRELKEVFASWRQECSNRGRPDISERLISASLFLRFLCPAIMSPSLFNLMQEYPDDRTARTLTLIAKVTQNLANFTKFGNKEEYMSFMNQFLEHEWTNMQRFLLEISNPETISNTAGFEGYIDLGRELSTLHSLLSEVVSQMDQSAASKLGPLPRILREVNTALSNPSSVQMTPGQSSEQMGSPPAEAVCSISTGLQKMPSPNDIDLKLPSPTPENKDLFFVTRNSAIQPSPARSSSYSETNEPDLGMANGSKSLSMVDLQDPRILDGGTVPGSSDALGEGPASGAGWSAITSQGNIPGGPTIRRPGQTPTTPGTESTPGRPAQLLAPLSFQNPVYQMAACLPVSPRGLNDSGSECHSSVSSHSNNEDGPAGGKHSFLNHGGGGGGSSGDEYTRRSGEFNRRQLSLTETPHQPGVPRQNSAGPQRRIDQPPPQNITRGRTPPNPLNSGPYPRPSSGSMMTSSPDWPGSGARLRQQSSSSKGDSPETKQRAQHKQAPSPVNPSALDRTAAWLLNMNVQFLDHEGMEPESLRNREDLTQVEKYQQEIAVLQEKLRASVQKLEEYEARLKGQDEQAQKVLMEYQARLEESEERLRRQQDDKDLQMKSIISRLMSVEEELKKDHSDMQAVVDSKQKIIDAQEKRIASLDAANARLMSALSQLKERYNMQTRNGISPTNPTKLQITENGEFRNSSNC</sequence>
<dbReference type="Ensembl" id="ENSACLT00000041996.2">
    <property type="protein sequence ID" value="ENSACLP00000041032.2"/>
    <property type="gene ID" value="ENSACLG00000027638.2"/>
</dbReference>
<proteinExistence type="predicted"/>
<evidence type="ECO:0000259" key="5">
    <source>
        <dbReference type="PROSITE" id="PS50003"/>
    </source>
</evidence>
<dbReference type="Pfam" id="PF00616">
    <property type="entry name" value="RasGAP"/>
    <property type="match status" value="2"/>
</dbReference>
<feature type="domain" description="Ras-GAP" evidence="7">
    <location>
        <begin position="413"/>
        <end position="605"/>
    </location>
</feature>
<evidence type="ECO:0000256" key="1">
    <source>
        <dbReference type="ARBA" id="ARBA00022468"/>
    </source>
</evidence>
<reference evidence="8" key="1">
    <citation type="submission" date="2018-05" db="EMBL/GenBank/DDBJ databases">
        <authorList>
            <person name="Datahose"/>
        </authorList>
    </citation>
    <scope>NUCLEOTIDE SEQUENCE</scope>
</reference>
<dbReference type="CDD" id="cd05136">
    <property type="entry name" value="RasGAP_DAB2IP"/>
    <property type="match status" value="1"/>
</dbReference>
<feature type="compositionally biased region" description="Basic and acidic residues" evidence="4">
    <location>
        <begin position="922"/>
        <end position="932"/>
    </location>
</feature>
<dbReference type="CDD" id="cd04013">
    <property type="entry name" value="C2_SynGAP_like"/>
    <property type="match status" value="1"/>
</dbReference>
<dbReference type="PROSITE" id="PS00509">
    <property type="entry name" value="RAS_GTPASE_ACTIV_1"/>
    <property type="match status" value="1"/>
</dbReference>
<evidence type="ECO:0000256" key="3">
    <source>
        <dbReference type="SAM" id="Coils"/>
    </source>
</evidence>
<dbReference type="PANTHER" id="PTHR10194:SF26">
    <property type="entry name" value="DISABLED HOMOLOG 2-INTERACTING PROTEIN"/>
    <property type="match status" value="1"/>
</dbReference>
<dbReference type="InterPro" id="IPR000008">
    <property type="entry name" value="C2_dom"/>
</dbReference>
<reference evidence="8" key="3">
    <citation type="submission" date="2025-09" db="UniProtKB">
        <authorList>
            <consortium name="Ensembl"/>
        </authorList>
    </citation>
    <scope>IDENTIFICATION</scope>
</reference>
<dbReference type="InterPro" id="IPR035892">
    <property type="entry name" value="C2_domain_sf"/>
</dbReference>
<dbReference type="InterPro" id="IPR001849">
    <property type="entry name" value="PH_domain"/>
</dbReference>
<feature type="compositionally biased region" description="Low complexity" evidence="4">
    <location>
        <begin position="882"/>
        <end position="900"/>
    </location>
</feature>
<dbReference type="InterPro" id="IPR057606">
    <property type="entry name" value="SynGAP1-like_PH"/>
</dbReference>
<feature type="compositionally biased region" description="Low complexity" evidence="4">
    <location>
        <begin position="830"/>
        <end position="853"/>
    </location>
</feature>
<feature type="domain" description="PH" evidence="5">
    <location>
        <begin position="30"/>
        <end position="244"/>
    </location>
</feature>
<dbReference type="SMART" id="SM00233">
    <property type="entry name" value="PH"/>
    <property type="match status" value="1"/>
</dbReference>
<feature type="compositionally biased region" description="Polar residues" evidence="4">
    <location>
        <begin position="697"/>
        <end position="712"/>
    </location>
</feature>
<keyword evidence="3" id="KW-0175">Coiled coil</keyword>
<feature type="compositionally biased region" description="Polar residues" evidence="4">
    <location>
        <begin position="985"/>
        <end position="994"/>
    </location>
</feature>
<protein>
    <submittedName>
        <fullName evidence="8">DAB2 interacting protein b</fullName>
    </submittedName>
</protein>
<dbReference type="AlphaFoldDB" id="A0A3P8RJ05"/>
<name>A0A3P8RJ05_ASTCA</name>
<dbReference type="FunFam" id="1.10.506.10:FF:000001">
    <property type="entry name" value="Ras GTPase-activating protein nGAP isoform 2"/>
    <property type="match status" value="1"/>
</dbReference>
<dbReference type="Proteomes" id="UP000265100">
    <property type="component" value="Chromosome 7"/>
</dbReference>
<evidence type="ECO:0000256" key="4">
    <source>
        <dbReference type="SAM" id="MobiDB-lite"/>
    </source>
</evidence>
<dbReference type="PANTHER" id="PTHR10194">
    <property type="entry name" value="RAS GTPASE-ACTIVATING PROTEINS"/>
    <property type="match status" value="1"/>
</dbReference>
<dbReference type="InterPro" id="IPR001936">
    <property type="entry name" value="RasGAP_dom"/>
</dbReference>
<feature type="region of interest" description="Disordered" evidence="4">
    <location>
        <begin position="755"/>
        <end position="855"/>
    </location>
</feature>
<feature type="region of interest" description="Disordered" evidence="4">
    <location>
        <begin position="1197"/>
        <end position="1223"/>
    </location>
</feature>
<dbReference type="Gene3D" id="2.30.29.30">
    <property type="entry name" value="Pleckstrin-homology domain (PH domain)/Phosphotyrosine-binding domain (PTB)"/>
    <property type="match status" value="1"/>
</dbReference>
<evidence type="ECO:0000256" key="2">
    <source>
        <dbReference type="ARBA" id="ARBA00022553"/>
    </source>
</evidence>
<dbReference type="Pfam" id="PF25321">
    <property type="entry name" value="PH_RASGAP"/>
    <property type="match status" value="1"/>
</dbReference>
<dbReference type="Pfam" id="PF12004">
    <property type="entry name" value="DAB2P_C"/>
    <property type="match status" value="1"/>
</dbReference>
<feature type="compositionally biased region" description="Polar residues" evidence="4">
    <location>
        <begin position="755"/>
        <end position="772"/>
    </location>
</feature>
<dbReference type="Pfam" id="PF00168">
    <property type="entry name" value="C2"/>
    <property type="match status" value="1"/>
</dbReference>
<evidence type="ECO:0000313" key="8">
    <source>
        <dbReference type="Ensembl" id="ENSACLP00000041032.2"/>
    </source>
</evidence>
<dbReference type="SMART" id="SM00239">
    <property type="entry name" value="C2"/>
    <property type="match status" value="1"/>
</dbReference>
<feature type="region of interest" description="Disordered" evidence="4">
    <location>
        <begin position="697"/>
        <end position="718"/>
    </location>
</feature>
<dbReference type="PROSITE" id="PS50018">
    <property type="entry name" value="RAS_GTPASE_ACTIV_2"/>
    <property type="match status" value="1"/>
</dbReference>
<dbReference type="GO" id="GO:0005096">
    <property type="term" value="F:GTPase activator activity"/>
    <property type="evidence" value="ECO:0007669"/>
    <property type="project" value="UniProtKB-KW"/>
</dbReference>
<dbReference type="InterPro" id="IPR023152">
    <property type="entry name" value="RasGAP_CS"/>
</dbReference>
<evidence type="ECO:0000313" key="9">
    <source>
        <dbReference type="Proteomes" id="UP000265100"/>
    </source>
</evidence>
<evidence type="ECO:0000259" key="6">
    <source>
        <dbReference type="PROSITE" id="PS50004"/>
    </source>
</evidence>
<dbReference type="GeneTree" id="ENSGT00940000155853"/>
<dbReference type="InterPro" id="IPR021887">
    <property type="entry name" value="DAB2P_C"/>
</dbReference>
<feature type="region of interest" description="Disordered" evidence="4">
    <location>
        <begin position="880"/>
        <end position="1033"/>
    </location>
</feature>
<dbReference type="Bgee" id="ENSACLG00000027638">
    <property type="expression patterns" value="Expressed in muscle tissue and 8 other cell types or tissues"/>
</dbReference>
<dbReference type="SUPFAM" id="SSF49562">
    <property type="entry name" value="C2 domain (Calcium/lipid-binding domain, CaLB)"/>
    <property type="match status" value="1"/>
</dbReference>
<dbReference type="PROSITE" id="PS50004">
    <property type="entry name" value="C2"/>
    <property type="match status" value="1"/>
</dbReference>
<feature type="coiled-coil region" evidence="3">
    <location>
        <begin position="1062"/>
        <end position="1135"/>
    </location>
</feature>
<accession>A0A3P8RJ05</accession>
<dbReference type="SUPFAM" id="SSF48350">
    <property type="entry name" value="GTPase activation domain, GAP"/>
    <property type="match status" value="1"/>
</dbReference>
<dbReference type="SMART" id="SM00323">
    <property type="entry name" value="RasGAP"/>
    <property type="match status" value="1"/>
</dbReference>
<keyword evidence="1" id="KW-0343">GTPase activation</keyword>
<dbReference type="InterPro" id="IPR011993">
    <property type="entry name" value="PH-like_dom_sf"/>
</dbReference>
<feature type="domain" description="C2" evidence="6">
    <location>
        <begin position="235"/>
        <end position="353"/>
    </location>
</feature>
<dbReference type="PROSITE" id="PS50003">
    <property type="entry name" value="PH_DOMAIN"/>
    <property type="match status" value="1"/>
</dbReference>
<organism evidence="8 9">
    <name type="scientific">Astatotilapia calliptera</name>
    <name type="common">Eastern happy</name>
    <name type="synonym">Chromis callipterus</name>
    <dbReference type="NCBI Taxonomy" id="8154"/>
    <lineage>
        <taxon>Eukaryota</taxon>
        <taxon>Metazoa</taxon>
        <taxon>Chordata</taxon>
        <taxon>Craniata</taxon>
        <taxon>Vertebrata</taxon>
        <taxon>Euteleostomi</taxon>
        <taxon>Actinopterygii</taxon>
        <taxon>Neopterygii</taxon>
        <taxon>Teleostei</taxon>
        <taxon>Neoteleostei</taxon>
        <taxon>Acanthomorphata</taxon>
        <taxon>Ovalentaria</taxon>
        <taxon>Cichlomorphae</taxon>
        <taxon>Cichliformes</taxon>
        <taxon>Cichlidae</taxon>
        <taxon>African cichlids</taxon>
        <taxon>Pseudocrenilabrinae</taxon>
        <taxon>Haplochromini</taxon>
        <taxon>Astatotilapia</taxon>
    </lineage>
</organism>